<keyword evidence="11" id="KW-0067">ATP-binding</keyword>
<dbReference type="CDD" id="cd16922">
    <property type="entry name" value="HATPase_EvgS-ArcB-TorS-like"/>
    <property type="match status" value="1"/>
</dbReference>
<evidence type="ECO:0000256" key="8">
    <source>
        <dbReference type="SAM" id="Phobius"/>
    </source>
</evidence>
<proteinExistence type="predicted"/>
<evidence type="ECO:0000256" key="7">
    <source>
        <dbReference type="ARBA" id="ARBA00023012"/>
    </source>
</evidence>
<dbReference type="CDD" id="cd00082">
    <property type="entry name" value="HisKA"/>
    <property type="match status" value="1"/>
</dbReference>
<dbReference type="InterPro" id="IPR003660">
    <property type="entry name" value="HAMP_dom"/>
</dbReference>
<sequence>MVKSGQSSFRRILLSRILLLSVPVLLLGEYVTYRKARSSLLETARQNLTESAVRKGDSINASLESLQANLLTASESVLLHSGSVQASQTYIEQLAQRFPNKVQCVQLTNVQTTEIVASTCGNQPLSAEILEMWQQQGSFAPGTGSKVHLKTVLSKTPSSSAPPLSPDDPSYFDQLRLVLSAPVYLDEINPLAVNNSGTPDYALTIRSTLGQRASDRRIEPGSLTGYTVVIDQDGTILEHGNDLSRVGRNIQDEVDAKRLQSIVRNALQNRQDFFHLFNFDQKGMELLSGYTAIPSPVSTGEERKWVILAVTPLDNALAGLKDIQNVLVTLILGLLAANLLATLYLTRDLALPIEKLQDYAMNIQCRATTERVPHNLSIREFNRLAEALDSMVERLKAWAEELEMAWKEAKTANQLKNEFLATISHELRTPLNAILGCIRLVRDDCCDNRDEEIEFLQRADDAAIHLLNIINDILDISKIEAGTLSVVMEQVDVKRLIKEAIDLQQSAIQQKGLQLEFPEESQSIIVEADPAKLKQALLNLIGNSIKFTDTGRIIISTRIEGLNEGQSFNKADKGNGSMQPHLVISVQDTGIGIAPDQQQKLFQPFVMVDGSRTRPKGGTGLGLAISRNLIELMGGMIRLNSKGIGQGTTVEVVLPVLNSRPSIPVALESKTPKEQNC</sequence>
<dbReference type="Gene3D" id="1.10.287.130">
    <property type="match status" value="1"/>
</dbReference>
<dbReference type="PROSITE" id="PS50109">
    <property type="entry name" value="HIS_KIN"/>
    <property type="match status" value="1"/>
</dbReference>
<dbReference type="InterPro" id="IPR003594">
    <property type="entry name" value="HATPase_dom"/>
</dbReference>
<dbReference type="InterPro" id="IPR036890">
    <property type="entry name" value="HATPase_C_sf"/>
</dbReference>
<dbReference type="SMART" id="SM00387">
    <property type="entry name" value="HATPase_c"/>
    <property type="match status" value="1"/>
</dbReference>
<name>A0ABT2N5E1_9CYAN</name>
<dbReference type="Pfam" id="PF00512">
    <property type="entry name" value="HisKA"/>
    <property type="match status" value="1"/>
</dbReference>
<keyword evidence="6" id="KW-0418">Kinase</keyword>
<organism evidence="11 12">
    <name type="scientific">Laspinema olomoucense D3b</name>
    <dbReference type="NCBI Taxonomy" id="2953688"/>
    <lineage>
        <taxon>Bacteria</taxon>
        <taxon>Bacillati</taxon>
        <taxon>Cyanobacteriota</taxon>
        <taxon>Cyanophyceae</taxon>
        <taxon>Oscillatoriophycideae</taxon>
        <taxon>Oscillatoriales</taxon>
        <taxon>Laspinemataceae</taxon>
        <taxon>Laspinema</taxon>
        <taxon>Laspinema olomoucense</taxon>
    </lineage>
</organism>
<protein>
    <recommendedName>
        <fullName evidence="3">histidine kinase</fullName>
        <ecNumber evidence="3">2.7.13.3</ecNumber>
    </recommendedName>
</protein>
<keyword evidence="5" id="KW-0808">Transferase</keyword>
<dbReference type="Gene3D" id="3.30.450.20">
    <property type="entry name" value="PAS domain"/>
    <property type="match status" value="1"/>
</dbReference>
<feature type="domain" description="HAMP" evidence="10">
    <location>
        <begin position="347"/>
        <end position="400"/>
    </location>
</feature>
<dbReference type="Proteomes" id="UP001525961">
    <property type="component" value="Unassembled WGS sequence"/>
</dbReference>
<dbReference type="InterPro" id="IPR004358">
    <property type="entry name" value="Sig_transdc_His_kin-like_C"/>
</dbReference>
<evidence type="ECO:0000256" key="2">
    <source>
        <dbReference type="ARBA" id="ARBA00004370"/>
    </source>
</evidence>
<dbReference type="GO" id="GO:0005524">
    <property type="term" value="F:ATP binding"/>
    <property type="evidence" value="ECO:0007669"/>
    <property type="project" value="UniProtKB-KW"/>
</dbReference>
<keyword evidence="11" id="KW-0547">Nucleotide-binding</keyword>
<reference evidence="11 12" key="1">
    <citation type="journal article" date="2022" name="Front. Microbiol.">
        <title>High genomic differentiation and limited gene flow indicate recent cryptic speciation within the genus Laspinema (cyanobacteria).</title>
        <authorList>
            <person name="Stanojkovic A."/>
            <person name="Skoupy S."/>
            <person name="Skaloud P."/>
            <person name="Dvorak P."/>
        </authorList>
    </citation>
    <scope>NUCLEOTIDE SEQUENCE [LARGE SCALE GENOMIC DNA]</scope>
    <source>
        <strain evidence="11 12">D3b</strain>
    </source>
</reference>
<keyword evidence="7" id="KW-0902">Two-component regulatory system</keyword>
<evidence type="ECO:0000256" key="4">
    <source>
        <dbReference type="ARBA" id="ARBA00022553"/>
    </source>
</evidence>
<dbReference type="SUPFAM" id="SSF55874">
    <property type="entry name" value="ATPase domain of HSP90 chaperone/DNA topoisomerase II/histidine kinase"/>
    <property type="match status" value="1"/>
</dbReference>
<evidence type="ECO:0000256" key="1">
    <source>
        <dbReference type="ARBA" id="ARBA00000085"/>
    </source>
</evidence>
<keyword evidence="8" id="KW-0812">Transmembrane</keyword>
<dbReference type="InterPro" id="IPR005467">
    <property type="entry name" value="His_kinase_dom"/>
</dbReference>
<dbReference type="EC" id="2.7.13.3" evidence="3"/>
<dbReference type="RefSeq" id="WP_261235299.1">
    <property type="nucleotide sequence ID" value="NZ_JAMXFA010000010.1"/>
</dbReference>
<evidence type="ECO:0000256" key="5">
    <source>
        <dbReference type="ARBA" id="ARBA00022679"/>
    </source>
</evidence>
<evidence type="ECO:0000259" key="10">
    <source>
        <dbReference type="PROSITE" id="PS50885"/>
    </source>
</evidence>
<dbReference type="InterPro" id="IPR036097">
    <property type="entry name" value="HisK_dim/P_sf"/>
</dbReference>
<dbReference type="EMBL" id="JAMXFA010000010">
    <property type="protein sequence ID" value="MCT7977919.1"/>
    <property type="molecule type" value="Genomic_DNA"/>
</dbReference>
<comment type="caution">
    <text evidence="11">The sequence shown here is derived from an EMBL/GenBank/DDBJ whole genome shotgun (WGS) entry which is preliminary data.</text>
</comment>
<dbReference type="Gene3D" id="6.10.340.10">
    <property type="match status" value="1"/>
</dbReference>
<dbReference type="InterPro" id="IPR050736">
    <property type="entry name" value="Sensor_HK_Regulatory"/>
</dbReference>
<dbReference type="PRINTS" id="PR00344">
    <property type="entry name" value="BCTRLSENSOR"/>
</dbReference>
<dbReference type="PANTHER" id="PTHR43711">
    <property type="entry name" value="TWO-COMPONENT HISTIDINE KINASE"/>
    <property type="match status" value="1"/>
</dbReference>
<accession>A0ABT2N5E1</accession>
<dbReference type="PROSITE" id="PS50885">
    <property type="entry name" value="HAMP"/>
    <property type="match status" value="1"/>
</dbReference>
<gene>
    <name evidence="11" type="ORF">NG792_09400</name>
</gene>
<evidence type="ECO:0000256" key="6">
    <source>
        <dbReference type="ARBA" id="ARBA00022777"/>
    </source>
</evidence>
<feature type="transmembrane region" description="Helical" evidence="8">
    <location>
        <begin position="12"/>
        <end position="33"/>
    </location>
</feature>
<feature type="domain" description="Histidine kinase" evidence="9">
    <location>
        <begin position="422"/>
        <end position="658"/>
    </location>
</feature>
<dbReference type="PANTHER" id="PTHR43711:SF26">
    <property type="entry name" value="SENSOR HISTIDINE KINASE RCSC"/>
    <property type="match status" value="1"/>
</dbReference>
<dbReference type="SUPFAM" id="SSF47384">
    <property type="entry name" value="Homodimeric domain of signal transducing histidine kinase"/>
    <property type="match status" value="1"/>
</dbReference>
<comment type="catalytic activity">
    <reaction evidence="1">
        <text>ATP + protein L-histidine = ADP + protein N-phospho-L-histidine.</text>
        <dbReference type="EC" id="2.7.13.3"/>
    </reaction>
</comment>
<dbReference type="SMART" id="SM00388">
    <property type="entry name" value="HisKA"/>
    <property type="match status" value="1"/>
</dbReference>
<evidence type="ECO:0000259" key="9">
    <source>
        <dbReference type="PROSITE" id="PS50109"/>
    </source>
</evidence>
<dbReference type="Pfam" id="PF02518">
    <property type="entry name" value="HATPase_c"/>
    <property type="match status" value="1"/>
</dbReference>
<evidence type="ECO:0000256" key="3">
    <source>
        <dbReference type="ARBA" id="ARBA00012438"/>
    </source>
</evidence>
<keyword evidence="8" id="KW-1133">Transmembrane helix</keyword>
<evidence type="ECO:0000313" key="11">
    <source>
        <dbReference type="EMBL" id="MCT7977919.1"/>
    </source>
</evidence>
<keyword evidence="4" id="KW-0597">Phosphoprotein</keyword>
<dbReference type="Gene3D" id="3.30.565.10">
    <property type="entry name" value="Histidine kinase-like ATPase, C-terminal domain"/>
    <property type="match status" value="1"/>
</dbReference>
<dbReference type="InterPro" id="IPR003661">
    <property type="entry name" value="HisK_dim/P_dom"/>
</dbReference>
<keyword evidence="12" id="KW-1185">Reference proteome</keyword>
<comment type="subcellular location">
    <subcellularLocation>
        <location evidence="2">Membrane</location>
    </subcellularLocation>
</comment>
<evidence type="ECO:0000313" key="12">
    <source>
        <dbReference type="Proteomes" id="UP001525961"/>
    </source>
</evidence>
<keyword evidence="8" id="KW-0472">Membrane</keyword>